<reference evidence="2" key="1">
    <citation type="submission" date="2023-07" db="EMBL/GenBank/DDBJ databases">
        <title>Chromosome-level Genome Assembly of Striped Snakehead (Channa striata).</title>
        <authorList>
            <person name="Liu H."/>
        </authorList>
    </citation>
    <scope>NUCLEOTIDE SEQUENCE</scope>
    <source>
        <strain evidence="2">Gz</strain>
        <tissue evidence="2">Muscle</tissue>
    </source>
</reference>
<dbReference type="EMBL" id="JAUPFM010000033">
    <property type="protein sequence ID" value="KAK2814610.1"/>
    <property type="molecule type" value="Genomic_DNA"/>
</dbReference>
<proteinExistence type="predicted"/>
<feature type="region of interest" description="Disordered" evidence="1">
    <location>
        <begin position="143"/>
        <end position="165"/>
    </location>
</feature>
<evidence type="ECO:0000313" key="3">
    <source>
        <dbReference type="Proteomes" id="UP001187415"/>
    </source>
</evidence>
<dbReference type="AlphaFoldDB" id="A0AA88IKA6"/>
<feature type="region of interest" description="Disordered" evidence="1">
    <location>
        <begin position="179"/>
        <end position="248"/>
    </location>
</feature>
<evidence type="ECO:0000256" key="1">
    <source>
        <dbReference type="SAM" id="MobiDB-lite"/>
    </source>
</evidence>
<accession>A0AA88IKA6</accession>
<keyword evidence="3" id="KW-1185">Reference proteome</keyword>
<comment type="caution">
    <text evidence="2">The sequence shown here is derived from an EMBL/GenBank/DDBJ whole genome shotgun (WGS) entry which is preliminary data.</text>
</comment>
<dbReference type="Proteomes" id="UP001187415">
    <property type="component" value="Unassembled WGS sequence"/>
</dbReference>
<protein>
    <submittedName>
        <fullName evidence="2">Uncharacterized protein</fullName>
    </submittedName>
</protein>
<organism evidence="2 3">
    <name type="scientific">Channa striata</name>
    <name type="common">Snakehead murrel</name>
    <name type="synonym">Ophicephalus striatus</name>
    <dbReference type="NCBI Taxonomy" id="64152"/>
    <lineage>
        <taxon>Eukaryota</taxon>
        <taxon>Metazoa</taxon>
        <taxon>Chordata</taxon>
        <taxon>Craniata</taxon>
        <taxon>Vertebrata</taxon>
        <taxon>Euteleostomi</taxon>
        <taxon>Actinopterygii</taxon>
        <taxon>Neopterygii</taxon>
        <taxon>Teleostei</taxon>
        <taxon>Neoteleostei</taxon>
        <taxon>Acanthomorphata</taxon>
        <taxon>Anabantaria</taxon>
        <taxon>Anabantiformes</taxon>
        <taxon>Channoidei</taxon>
        <taxon>Channidae</taxon>
        <taxon>Channa</taxon>
    </lineage>
</organism>
<name>A0AA88IKA6_CHASR</name>
<gene>
    <name evidence="2" type="ORF">Q5P01_000063</name>
</gene>
<evidence type="ECO:0000313" key="2">
    <source>
        <dbReference type="EMBL" id="KAK2814610.1"/>
    </source>
</evidence>
<sequence>MYAALHWPAPPAPAGATADPLVPCLLSAKYRMLLGMYAAKGRPLHELARAVGDGSPERTFNTMKLEPAAEVRTRRAQRQVGRDHRWYAAAGHHQDPGLDRWFQETPPQHDMHGSVREILRDLNDNPAPRLRWLLEYVVNLNAPSGRRSHSRPIRDGGARRYTHHNGCARGCRRCAGRRRLLHGSGPGGPRHGDKHRRAAGTQDQEQRRPGRRHPVALQHAAVADLTMFSPRTRARSDPARTGDNQTRTSTVTIRSCMRPTVSKTPRDKFPWLNCLCPQVLNCLTPAMRNMRVGTRLNWPADGRRRKRSGVDPSDLCFRNMMFNQEKARVSPLSPREERRN</sequence>